<keyword evidence="5 8" id="KW-0812">Transmembrane</keyword>
<evidence type="ECO:0000259" key="9">
    <source>
        <dbReference type="Pfam" id="PF00482"/>
    </source>
</evidence>
<comment type="similarity">
    <text evidence="2">Belongs to the GSP F family.</text>
</comment>
<name>A0A419F8R6_9BACT</name>
<reference evidence="10 11" key="1">
    <citation type="journal article" date="2017" name="ISME J.">
        <title>Energy and carbon metabolisms in a deep terrestrial subsurface fluid microbial community.</title>
        <authorList>
            <person name="Momper L."/>
            <person name="Jungbluth S.P."/>
            <person name="Lee M.D."/>
            <person name="Amend J.P."/>
        </authorList>
    </citation>
    <scope>NUCLEOTIDE SEQUENCE [LARGE SCALE GENOMIC DNA]</scope>
    <source>
        <strain evidence="10">SURF_17</strain>
    </source>
</reference>
<proteinExistence type="inferred from homology"/>
<dbReference type="FunFam" id="1.20.81.30:FF:000001">
    <property type="entry name" value="Type II secretion system protein F"/>
    <property type="match status" value="2"/>
</dbReference>
<keyword evidence="6 8" id="KW-1133">Transmembrane helix</keyword>
<organism evidence="10 11">
    <name type="scientific">Candidatus Abyssobacteria bacterium SURF_17</name>
    <dbReference type="NCBI Taxonomy" id="2093361"/>
    <lineage>
        <taxon>Bacteria</taxon>
        <taxon>Pseudomonadati</taxon>
        <taxon>Candidatus Hydrogenedentota</taxon>
        <taxon>Candidatus Abyssobacteria</taxon>
    </lineage>
</organism>
<feature type="domain" description="Type II secretion system protein GspF" evidence="9">
    <location>
        <begin position="287"/>
        <end position="409"/>
    </location>
</feature>
<dbReference type="PRINTS" id="PR00812">
    <property type="entry name" value="BCTERIALGSPF"/>
</dbReference>
<dbReference type="GO" id="GO:0005886">
    <property type="term" value="C:plasma membrane"/>
    <property type="evidence" value="ECO:0007669"/>
    <property type="project" value="UniProtKB-SubCell"/>
</dbReference>
<protein>
    <submittedName>
        <fullName evidence="10">Type II secretion system F family protein</fullName>
    </submittedName>
</protein>
<feature type="transmembrane region" description="Helical" evidence="8">
    <location>
        <begin position="184"/>
        <end position="206"/>
    </location>
</feature>
<dbReference type="InterPro" id="IPR042094">
    <property type="entry name" value="T2SS_GspF_sf"/>
</dbReference>
<dbReference type="Pfam" id="PF00482">
    <property type="entry name" value="T2SSF"/>
    <property type="match status" value="2"/>
</dbReference>
<dbReference type="InterPro" id="IPR003004">
    <property type="entry name" value="GspF/PilC"/>
</dbReference>
<evidence type="ECO:0000256" key="2">
    <source>
        <dbReference type="ARBA" id="ARBA00005745"/>
    </source>
</evidence>
<comment type="subcellular location">
    <subcellularLocation>
        <location evidence="1">Cell inner membrane</location>
        <topology evidence="1">Multi-pass membrane protein</topology>
    </subcellularLocation>
</comment>
<comment type="caution">
    <text evidence="10">The sequence shown here is derived from an EMBL/GenBank/DDBJ whole genome shotgun (WGS) entry which is preliminary data.</text>
</comment>
<evidence type="ECO:0000256" key="8">
    <source>
        <dbReference type="SAM" id="Phobius"/>
    </source>
</evidence>
<dbReference type="InterPro" id="IPR018076">
    <property type="entry name" value="T2SS_GspF_dom"/>
</dbReference>
<feature type="transmembrane region" description="Helical" evidence="8">
    <location>
        <begin position="234"/>
        <end position="256"/>
    </location>
</feature>
<dbReference type="EMBL" id="QZKI01000010">
    <property type="protein sequence ID" value="RJP74789.1"/>
    <property type="molecule type" value="Genomic_DNA"/>
</dbReference>
<evidence type="ECO:0000313" key="11">
    <source>
        <dbReference type="Proteomes" id="UP000285961"/>
    </source>
</evidence>
<accession>A0A419F8R6</accession>
<feature type="domain" description="Type II secretion system protein GspF" evidence="9">
    <location>
        <begin position="84"/>
        <end position="207"/>
    </location>
</feature>
<gene>
    <name evidence="10" type="ORF">C4532_01545</name>
</gene>
<dbReference type="Gene3D" id="1.20.81.30">
    <property type="entry name" value="Type II secretion system (T2SS), domain F"/>
    <property type="match status" value="2"/>
</dbReference>
<evidence type="ECO:0000256" key="4">
    <source>
        <dbReference type="ARBA" id="ARBA00022519"/>
    </source>
</evidence>
<evidence type="ECO:0000313" key="10">
    <source>
        <dbReference type="EMBL" id="RJP74789.1"/>
    </source>
</evidence>
<evidence type="ECO:0000256" key="7">
    <source>
        <dbReference type="ARBA" id="ARBA00023136"/>
    </source>
</evidence>
<keyword evidence="7 8" id="KW-0472">Membrane</keyword>
<evidence type="ECO:0000256" key="3">
    <source>
        <dbReference type="ARBA" id="ARBA00022475"/>
    </source>
</evidence>
<feature type="transmembrane region" description="Helical" evidence="8">
    <location>
        <begin position="390"/>
        <end position="411"/>
    </location>
</feature>
<dbReference type="Proteomes" id="UP000285961">
    <property type="component" value="Unassembled WGS sequence"/>
</dbReference>
<keyword evidence="3" id="KW-1003">Cell membrane</keyword>
<evidence type="ECO:0000256" key="5">
    <source>
        <dbReference type="ARBA" id="ARBA00022692"/>
    </source>
</evidence>
<evidence type="ECO:0000256" key="1">
    <source>
        <dbReference type="ARBA" id="ARBA00004429"/>
    </source>
</evidence>
<evidence type="ECO:0000256" key="6">
    <source>
        <dbReference type="ARBA" id="ARBA00022989"/>
    </source>
</evidence>
<dbReference type="PANTHER" id="PTHR30012">
    <property type="entry name" value="GENERAL SECRETION PATHWAY PROTEIN"/>
    <property type="match status" value="1"/>
</dbReference>
<keyword evidence="4" id="KW-0997">Cell inner membrane</keyword>
<dbReference type="PANTHER" id="PTHR30012:SF0">
    <property type="entry name" value="TYPE II SECRETION SYSTEM PROTEIN F-RELATED"/>
    <property type="match status" value="1"/>
</dbReference>
<dbReference type="AlphaFoldDB" id="A0A419F8R6"/>
<sequence length="418" mass="45197">MVEVEGLFMAKFQYTARDKSGNSLSGTMEAGNKQELLQKLRGGGLVPTSIDDGRSAAAKSGVRKAVVAGTTRGRKVKAEEMVLFTRSLATMVNAGLPLLQGIDIMIEQTESPNFKRVLTQIGEDIEAGLTFSDALKKHPKVFTELYSSMVRAGEASGNLDGILVQLAEYLEATEKLKREIRSAMTYPVIALVIVVTIATGLLLFIVPKFQDIFESLGGTLPRPTQLLIALSDTIRHYVLIVVGMLVALVVAIRYYVSTPAGRLQFDTVKLRLPIFGTLFRKVAVSRFARTFSTLTRSGVPVLAALEIVERTIGNEVISRAVKNSQTSIKAGASIAEPLAKSGVFPLMVTRMIDVGERTGSLDELLAKISEFYDQQVEAAIASLTSLIEPLLILFLGVVVGGMVLALFMPIFKLSTLVG</sequence>